<dbReference type="GeneID" id="35987206"/>
<keyword evidence="8 11" id="KW-0472">Membrane</keyword>
<geneLocation type="mitochondrion" evidence="12"/>
<dbReference type="GO" id="GO:0008137">
    <property type="term" value="F:NADH dehydrogenase (ubiquinone) activity"/>
    <property type="evidence" value="ECO:0007669"/>
    <property type="project" value="UniProtKB-EC"/>
</dbReference>
<evidence type="ECO:0000256" key="8">
    <source>
        <dbReference type="ARBA" id="ARBA00023136"/>
    </source>
</evidence>
<protein>
    <recommendedName>
        <fullName evidence="3">NADH-ubiquinone oxidoreductase chain 4L</fullName>
    </recommendedName>
    <alternativeName>
        <fullName evidence="9">NADH dehydrogenase subunit 4L</fullName>
    </alternativeName>
</protein>
<dbReference type="Pfam" id="PF00420">
    <property type="entry name" value="Oxidored_q2"/>
    <property type="match status" value="1"/>
</dbReference>
<dbReference type="EMBL" id="MG669122">
    <property type="protein sequence ID" value="AUT18156.1"/>
    <property type="molecule type" value="Genomic_DNA"/>
</dbReference>
<evidence type="ECO:0000256" key="11">
    <source>
        <dbReference type="SAM" id="Phobius"/>
    </source>
</evidence>
<evidence type="ECO:0000256" key="6">
    <source>
        <dbReference type="ARBA" id="ARBA00022989"/>
    </source>
</evidence>
<dbReference type="CTD" id="4539"/>
<name>A0A3G1NDC2_9NEOP</name>
<evidence type="ECO:0000256" key="3">
    <source>
        <dbReference type="ARBA" id="ARBA00016612"/>
    </source>
</evidence>
<keyword evidence="4 11" id="KW-0812">Transmembrane</keyword>
<evidence type="ECO:0000256" key="7">
    <source>
        <dbReference type="ARBA" id="ARBA00023027"/>
    </source>
</evidence>
<feature type="transmembrane region" description="Helical" evidence="11">
    <location>
        <begin position="6"/>
        <end position="22"/>
    </location>
</feature>
<accession>A0A3G1NDC2</accession>
<feature type="transmembrane region" description="Helical" evidence="11">
    <location>
        <begin position="29"/>
        <end position="51"/>
    </location>
</feature>
<comment type="similarity">
    <text evidence="2">Belongs to the complex I subunit 4L family.</text>
</comment>
<dbReference type="Gene3D" id="1.10.287.3510">
    <property type="match status" value="1"/>
</dbReference>
<evidence type="ECO:0000313" key="12">
    <source>
        <dbReference type="EMBL" id="AUT18156.1"/>
    </source>
</evidence>
<keyword evidence="7" id="KW-0520">NAD</keyword>
<dbReference type="RefSeq" id="YP_009459891.1">
    <property type="nucleotide sequence ID" value="NC_036951.1"/>
</dbReference>
<sequence length="96" mass="11563">MIMFNFFYLLMFFSANLMFLIKRKHLLNMLLVLEFLMMILFLLVIMILVNINYESYFLIMFMVFMVCEGVLGITILVMLIRSVGSDYFYMFNLLMC</sequence>
<gene>
    <name evidence="12" type="primary">ND4L</name>
</gene>
<reference evidence="12" key="1">
    <citation type="journal article" date="2017" name="AIMS Genet">
        <title>Our love-hate relationship with DNA barcodes, the Y2K problem, and the search for next generation barcodes.</title>
        <authorList>
            <person name="Marcus J.M."/>
        </authorList>
    </citation>
    <scope>NUCLEOTIDE SEQUENCE</scope>
</reference>
<organism evidence="12">
    <name type="scientific">Hydropsyche orris</name>
    <dbReference type="NCBI Taxonomy" id="1188126"/>
    <lineage>
        <taxon>Eukaryota</taxon>
        <taxon>Metazoa</taxon>
        <taxon>Ecdysozoa</taxon>
        <taxon>Arthropoda</taxon>
        <taxon>Hexapoda</taxon>
        <taxon>Insecta</taxon>
        <taxon>Pterygota</taxon>
        <taxon>Neoptera</taxon>
        <taxon>Endopterygota</taxon>
        <taxon>Trichoptera</taxon>
        <taxon>Annulipalpia</taxon>
        <taxon>Hydropsychoidea</taxon>
        <taxon>Hydropsychidae</taxon>
        <taxon>Hydropsychinae</taxon>
        <taxon>Hydropsyche</taxon>
        <taxon>Hydropsyche</taxon>
    </lineage>
</organism>
<evidence type="ECO:0000256" key="1">
    <source>
        <dbReference type="ARBA" id="ARBA00004141"/>
    </source>
</evidence>
<evidence type="ECO:0000256" key="2">
    <source>
        <dbReference type="ARBA" id="ARBA00010519"/>
    </source>
</evidence>
<keyword evidence="12" id="KW-0496">Mitochondrion</keyword>
<proteinExistence type="inferred from homology"/>
<comment type="catalytic activity">
    <reaction evidence="10">
        <text>a ubiquinone + NADH + 5 H(+)(in) = a ubiquinol + NAD(+) + 4 H(+)(out)</text>
        <dbReference type="Rhea" id="RHEA:29091"/>
        <dbReference type="Rhea" id="RHEA-COMP:9565"/>
        <dbReference type="Rhea" id="RHEA-COMP:9566"/>
        <dbReference type="ChEBI" id="CHEBI:15378"/>
        <dbReference type="ChEBI" id="CHEBI:16389"/>
        <dbReference type="ChEBI" id="CHEBI:17976"/>
        <dbReference type="ChEBI" id="CHEBI:57540"/>
        <dbReference type="ChEBI" id="CHEBI:57945"/>
        <dbReference type="EC" id="7.1.1.2"/>
    </reaction>
</comment>
<keyword evidence="6 11" id="KW-1133">Transmembrane helix</keyword>
<dbReference type="GO" id="GO:0016020">
    <property type="term" value="C:membrane"/>
    <property type="evidence" value="ECO:0007669"/>
    <property type="project" value="UniProtKB-SubCell"/>
</dbReference>
<dbReference type="InterPro" id="IPR039428">
    <property type="entry name" value="NUOK/Mnh_C1-like"/>
</dbReference>
<comment type="subcellular location">
    <subcellularLocation>
        <location evidence="1">Membrane</location>
        <topology evidence="1">Multi-pass membrane protein</topology>
    </subcellularLocation>
</comment>
<keyword evidence="5" id="KW-1278">Translocase</keyword>
<dbReference type="AlphaFoldDB" id="A0A3G1NDC2"/>
<evidence type="ECO:0000256" key="4">
    <source>
        <dbReference type="ARBA" id="ARBA00022692"/>
    </source>
</evidence>
<evidence type="ECO:0000256" key="9">
    <source>
        <dbReference type="ARBA" id="ARBA00031586"/>
    </source>
</evidence>
<evidence type="ECO:0000256" key="5">
    <source>
        <dbReference type="ARBA" id="ARBA00022967"/>
    </source>
</evidence>
<feature type="transmembrane region" description="Helical" evidence="11">
    <location>
        <begin position="57"/>
        <end position="80"/>
    </location>
</feature>
<evidence type="ECO:0000256" key="10">
    <source>
        <dbReference type="ARBA" id="ARBA00049551"/>
    </source>
</evidence>